<dbReference type="Proteomes" id="UP000027265">
    <property type="component" value="Unassembled WGS sequence"/>
</dbReference>
<dbReference type="AlphaFoldDB" id="A0A067PEY1"/>
<reference evidence="3" key="1">
    <citation type="journal article" date="2014" name="Proc. Natl. Acad. Sci. U.S.A.">
        <title>Extensive sampling of basidiomycete genomes demonstrates inadequacy of the white-rot/brown-rot paradigm for wood decay fungi.</title>
        <authorList>
            <person name="Riley R."/>
            <person name="Salamov A.A."/>
            <person name="Brown D.W."/>
            <person name="Nagy L.G."/>
            <person name="Floudas D."/>
            <person name="Held B.W."/>
            <person name="Levasseur A."/>
            <person name="Lombard V."/>
            <person name="Morin E."/>
            <person name="Otillar R."/>
            <person name="Lindquist E.A."/>
            <person name="Sun H."/>
            <person name="LaButti K.M."/>
            <person name="Schmutz J."/>
            <person name="Jabbour D."/>
            <person name="Luo H."/>
            <person name="Baker S.E."/>
            <person name="Pisabarro A.G."/>
            <person name="Walton J.D."/>
            <person name="Blanchette R.A."/>
            <person name="Henrissat B."/>
            <person name="Martin F."/>
            <person name="Cullen D."/>
            <person name="Hibbett D.S."/>
            <person name="Grigoriev I.V."/>
        </authorList>
    </citation>
    <scope>NUCLEOTIDE SEQUENCE [LARGE SCALE GENOMIC DNA]</scope>
    <source>
        <strain evidence="3">MUCL 33604</strain>
    </source>
</reference>
<keyword evidence="1" id="KW-1133">Transmembrane helix</keyword>
<sequence length="212" mass="23385">MSTQPPPRPLGEPYPTSQNNRDNLGDWNAWIYLFELSSIVGLIIWPWIFYAVAAATPGGLAMNTHTYNSGPEYAHDNVTAPSKCLRDITGTVTYDIIGWHMTWHNPLFLIPMTIVNLTSLAMLIAAAFYVGEKRKLPRFDPSNPISVLIAASRGKIDIGPPRPEDPEDVWVSGIPIQYFEENGVSTLRMRGGMVPGVVGQPGALDTIPLREL</sequence>
<evidence type="ECO:0000313" key="3">
    <source>
        <dbReference type="Proteomes" id="UP000027265"/>
    </source>
</evidence>
<proteinExistence type="predicted"/>
<dbReference type="InParanoid" id="A0A067PEY1"/>
<keyword evidence="3" id="KW-1185">Reference proteome</keyword>
<protein>
    <submittedName>
        <fullName evidence="2">Uncharacterized protein</fullName>
    </submittedName>
</protein>
<name>A0A067PEY1_9AGAM</name>
<evidence type="ECO:0000256" key="1">
    <source>
        <dbReference type="SAM" id="Phobius"/>
    </source>
</evidence>
<feature type="transmembrane region" description="Helical" evidence="1">
    <location>
        <begin position="108"/>
        <end position="130"/>
    </location>
</feature>
<dbReference type="HOGENOM" id="CLU_1299891_0_0_1"/>
<keyword evidence="1" id="KW-0472">Membrane</keyword>
<accession>A0A067PEY1</accession>
<dbReference type="EMBL" id="KL197734">
    <property type="protein sequence ID" value="KDQ53354.1"/>
    <property type="molecule type" value="Genomic_DNA"/>
</dbReference>
<feature type="transmembrane region" description="Helical" evidence="1">
    <location>
        <begin position="29"/>
        <end position="53"/>
    </location>
</feature>
<organism evidence="2 3">
    <name type="scientific">Jaapia argillacea MUCL 33604</name>
    <dbReference type="NCBI Taxonomy" id="933084"/>
    <lineage>
        <taxon>Eukaryota</taxon>
        <taxon>Fungi</taxon>
        <taxon>Dikarya</taxon>
        <taxon>Basidiomycota</taxon>
        <taxon>Agaricomycotina</taxon>
        <taxon>Agaricomycetes</taxon>
        <taxon>Agaricomycetidae</taxon>
        <taxon>Jaapiales</taxon>
        <taxon>Jaapiaceae</taxon>
        <taxon>Jaapia</taxon>
    </lineage>
</organism>
<gene>
    <name evidence="2" type="ORF">JAAARDRAFT_39409</name>
</gene>
<keyword evidence="1" id="KW-0812">Transmembrane</keyword>
<evidence type="ECO:0000313" key="2">
    <source>
        <dbReference type="EMBL" id="KDQ53354.1"/>
    </source>
</evidence>